<comment type="caution">
    <text evidence="2">The sequence shown here is derived from an EMBL/GenBank/DDBJ whole genome shotgun (WGS) entry which is preliminary data.</text>
</comment>
<name>A0A8T0TNK9_PANVG</name>
<dbReference type="Proteomes" id="UP000823388">
    <property type="component" value="Chromosome 4K"/>
</dbReference>
<gene>
    <name evidence="2" type="ORF">PVAP13_4KG288600</name>
</gene>
<reference evidence="2" key="1">
    <citation type="submission" date="2020-05" db="EMBL/GenBank/DDBJ databases">
        <title>WGS assembly of Panicum virgatum.</title>
        <authorList>
            <person name="Lovell J.T."/>
            <person name="Jenkins J."/>
            <person name="Shu S."/>
            <person name="Juenger T.E."/>
            <person name="Schmutz J."/>
        </authorList>
    </citation>
    <scope>NUCLEOTIDE SEQUENCE</scope>
    <source>
        <strain evidence="2">AP13</strain>
    </source>
</reference>
<dbReference type="PROSITE" id="PS51257">
    <property type="entry name" value="PROKAR_LIPOPROTEIN"/>
    <property type="match status" value="1"/>
</dbReference>
<keyword evidence="3" id="KW-1185">Reference proteome</keyword>
<feature type="region of interest" description="Disordered" evidence="1">
    <location>
        <begin position="50"/>
        <end position="72"/>
    </location>
</feature>
<proteinExistence type="predicted"/>
<protein>
    <submittedName>
        <fullName evidence="2">Uncharacterized protein</fullName>
    </submittedName>
</protein>
<evidence type="ECO:0000256" key="1">
    <source>
        <dbReference type="SAM" id="MobiDB-lite"/>
    </source>
</evidence>
<organism evidence="2 3">
    <name type="scientific">Panicum virgatum</name>
    <name type="common">Blackwell switchgrass</name>
    <dbReference type="NCBI Taxonomy" id="38727"/>
    <lineage>
        <taxon>Eukaryota</taxon>
        <taxon>Viridiplantae</taxon>
        <taxon>Streptophyta</taxon>
        <taxon>Embryophyta</taxon>
        <taxon>Tracheophyta</taxon>
        <taxon>Spermatophyta</taxon>
        <taxon>Magnoliopsida</taxon>
        <taxon>Liliopsida</taxon>
        <taxon>Poales</taxon>
        <taxon>Poaceae</taxon>
        <taxon>PACMAD clade</taxon>
        <taxon>Panicoideae</taxon>
        <taxon>Panicodae</taxon>
        <taxon>Paniceae</taxon>
        <taxon>Panicinae</taxon>
        <taxon>Panicum</taxon>
        <taxon>Panicum sect. Hiantes</taxon>
    </lineage>
</organism>
<evidence type="ECO:0000313" key="2">
    <source>
        <dbReference type="EMBL" id="KAG2612440.1"/>
    </source>
</evidence>
<sequence>MITMIWKLAADGRTTGEHLPQSVYVILTACLMTNLQISAARRLDLLARIPEPDRPDPAPIPMGARRKTETPIHPSILEASKISYTDITRRQGSGDTISRRGSCHSLRKKVAGLGEEVSLPWKLLLSHKKKNEIHGGTIKDVAASV</sequence>
<evidence type="ECO:0000313" key="3">
    <source>
        <dbReference type="Proteomes" id="UP000823388"/>
    </source>
</evidence>
<dbReference type="AlphaFoldDB" id="A0A8T0TNK9"/>
<accession>A0A8T0TNK9</accession>
<dbReference type="EMBL" id="CM029043">
    <property type="protein sequence ID" value="KAG2612440.1"/>
    <property type="molecule type" value="Genomic_DNA"/>
</dbReference>